<dbReference type="PANTHER" id="PTHR13958:SF3">
    <property type="entry name" value="CAP-GLY DOMAIN-CONTAINING PROTEIN-RELATED"/>
    <property type="match status" value="1"/>
</dbReference>
<keyword evidence="2" id="KW-1185">Reference proteome</keyword>
<sequence length="159" mass="18564">MELVHESMTKIADGHGHDFHLPHSNDHHAVFNQSVTDLVAYMGNETQDVKGQGKKWTKITSFKKEHVMDICDEVGKIFFADKQANHRNRLKWGTLKKRDMVDLILINELRCDEHNWTDYDNDEHTVKEQLCHVMFELLIHDTLTSFKQINNLKTGVHSE</sequence>
<dbReference type="PANTHER" id="PTHR13958">
    <property type="entry name" value="CENTROSOME-ASSOCIATED PROTEIN 350"/>
    <property type="match status" value="1"/>
</dbReference>
<dbReference type="GeneTree" id="ENSGT00730000113273"/>
<name>H2ZDU0_CIOSA</name>
<dbReference type="GO" id="GO:0005813">
    <property type="term" value="C:centrosome"/>
    <property type="evidence" value="ECO:0007669"/>
    <property type="project" value="InterPro"/>
</dbReference>
<dbReference type="Ensembl" id="ENSCSAVT00000015935.1">
    <property type="protein sequence ID" value="ENSCSAVP00000015756.1"/>
    <property type="gene ID" value="ENSCSAVG00000009252.1"/>
</dbReference>
<dbReference type="Ensembl" id="ENSCSAVT00000005411.1">
    <property type="protein sequence ID" value="ENSCSAVP00000005340.1"/>
    <property type="gene ID" value="ENSCSAVG00000003188.1"/>
</dbReference>
<evidence type="ECO:0000313" key="2">
    <source>
        <dbReference type="Proteomes" id="UP000007875"/>
    </source>
</evidence>
<organism evidence="1 2">
    <name type="scientific">Ciona savignyi</name>
    <name type="common">Pacific transparent sea squirt</name>
    <dbReference type="NCBI Taxonomy" id="51511"/>
    <lineage>
        <taxon>Eukaryota</taxon>
        <taxon>Metazoa</taxon>
        <taxon>Chordata</taxon>
        <taxon>Tunicata</taxon>
        <taxon>Ascidiacea</taxon>
        <taxon>Phlebobranchia</taxon>
        <taxon>Cionidae</taxon>
        <taxon>Ciona</taxon>
    </lineage>
</organism>
<proteinExistence type="predicted"/>
<dbReference type="GO" id="GO:0008017">
    <property type="term" value="F:microtubule binding"/>
    <property type="evidence" value="ECO:0007669"/>
    <property type="project" value="InterPro"/>
</dbReference>
<evidence type="ECO:0008006" key="3">
    <source>
        <dbReference type="Google" id="ProtNLM"/>
    </source>
</evidence>
<dbReference type="AlphaFoldDB" id="H2ZDU0"/>
<reference evidence="1" key="2">
    <citation type="submission" date="2025-05" db="UniProtKB">
        <authorList>
            <consortium name="Ensembl"/>
        </authorList>
    </citation>
    <scope>IDENTIFICATION</scope>
</reference>
<reference evidence="2" key="1">
    <citation type="submission" date="2003-08" db="EMBL/GenBank/DDBJ databases">
        <authorList>
            <person name="Birren B."/>
            <person name="Nusbaum C."/>
            <person name="Abebe A."/>
            <person name="Abouelleil A."/>
            <person name="Adekoya E."/>
            <person name="Ait-zahra M."/>
            <person name="Allen N."/>
            <person name="Allen T."/>
            <person name="An P."/>
            <person name="Anderson M."/>
            <person name="Anderson S."/>
            <person name="Arachchi H."/>
            <person name="Armbruster J."/>
            <person name="Bachantsang P."/>
            <person name="Baldwin J."/>
            <person name="Barry A."/>
            <person name="Bayul T."/>
            <person name="Blitshsteyn B."/>
            <person name="Bloom T."/>
            <person name="Blye J."/>
            <person name="Boguslavskiy L."/>
            <person name="Borowsky M."/>
            <person name="Boukhgalter B."/>
            <person name="Brunache A."/>
            <person name="Butler J."/>
            <person name="Calixte N."/>
            <person name="Calvo S."/>
            <person name="Camarata J."/>
            <person name="Campo K."/>
            <person name="Chang J."/>
            <person name="Cheshatsang Y."/>
            <person name="Citroen M."/>
            <person name="Collymore A."/>
            <person name="Considine T."/>
            <person name="Cook A."/>
            <person name="Cooke P."/>
            <person name="Corum B."/>
            <person name="Cuomo C."/>
            <person name="David R."/>
            <person name="Dawoe T."/>
            <person name="Degray S."/>
            <person name="Dodge S."/>
            <person name="Dooley K."/>
            <person name="Dorje P."/>
            <person name="Dorjee K."/>
            <person name="Dorris L."/>
            <person name="Duffey N."/>
            <person name="Dupes A."/>
            <person name="Elkins T."/>
            <person name="Engels R."/>
            <person name="Erickson J."/>
            <person name="Farina A."/>
            <person name="Faro S."/>
            <person name="Ferreira P."/>
            <person name="Fischer H."/>
            <person name="Fitzgerald M."/>
            <person name="Foley K."/>
            <person name="Gage D."/>
            <person name="Galagan J."/>
            <person name="Gearin G."/>
            <person name="Gnerre S."/>
            <person name="Gnirke A."/>
            <person name="Goyette A."/>
            <person name="Graham J."/>
            <person name="Grandbois E."/>
            <person name="Gyaltsen K."/>
            <person name="Hafez N."/>
            <person name="Hagopian D."/>
            <person name="Hagos B."/>
            <person name="Hall J."/>
            <person name="Hatcher B."/>
            <person name="Heller A."/>
            <person name="Higgins H."/>
            <person name="Honan T."/>
            <person name="Horn A."/>
            <person name="Houde N."/>
            <person name="Hughes L."/>
            <person name="Hulme W."/>
            <person name="Husby E."/>
            <person name="Iliev I."/>
            <person name="Jaffe D."/>
            <person name="Jones C."/>
            <person name="Kamal M."/>
            <person name="Kamat A."/>
            <person name="Kamvysselis M."/>
            <person name="Karlsson E."/>
            <person name="Kells C."/>
            <person name="Kieu A."/>
            <person name="Kisner P."/>
            <person name="Kodira C."/>
            <person name="Kulbokas E."/>
            <person name="Labutti K."/>
            <person name="Lama D."/>
            <person name="Landers T."/>
            <person name="Leger J."/>
            <person name="Levine S."/>
            <person name="Lewis D."/>
            <person name="Lewis T."/>
            <person name="Lindblad-toh K."/>
            <person name="Liu X."/>
            <person name="Lokyitsang T."/>
            <person name="Lokyitsang Y."/>
            <person name="Lucien O."/>
            <person name="Lui A."/>
            <person name="Ma L.J."/>
            <person name="Mabbitt R."/>
            <person name="Macdonald J."/>
            <person name="Maclean C."/>
            <person name="Major J."/>
            <person name="Manning J."/>
            <person name="Marabella R."/>
            <person name="Maru K."/>
            <person name="Matthews C."/>
            <person name="Mauceli E."/>
            <person name="Mccarthy M."/>
            <person name="Mcdonough S."/>
            <person name="Mcghee T."/>
            <person name="Meldrim J."/>
            <person name="Meneus L."/>
            <person name="Mesirov J."/>
            <person name="Mihalev A."/>
            <person name="Mihova T."/>
            <person name="Mikkelsen T."/>
            <person name="Mlenga V."/>
            <person name="Moru K."/>
            <person name="Mozes J."/>
            <person name="Mulrain L."/>
            <person name="Munson G."/>
            <person name="Naylor J."/>
            <person name="Newes C."/>
            <person name="Nguyen C."/>
            <person name="Nguyen N."/>
            <person name="Nguyen T."/>
            <person name="Nicol R."/>
            <person name="Nielsen C."/>
            <person name="Nizzari M."/>
            <person name="Norbu C."/>
            <person name="Norbu N."/>
            <person name="O'donnell P."/>
            <person name="Okoawo O."/>
            <person name="O'leary S."/>
            <person name="Omotosho B."/>
            <person name="O'neill K."/>
            <person name="Osman S."/>
            <person name="Parker S."/>
            <person name="Perrin D."/>
            <person name="Phunkhang P."/>
            <person name="Piqani B."/>
            <person name="Purcell S."/>
            <person name="Rachupka T."/>
            <person name="Ramasamy U."/>
            <person name="Rameau R."/>
            <person name="Ray V."/>
            <person name="Raymond C."/>
            <person name="Retta R."/>
            <person name="Richardson S."/>
            <person name="Rise C."/>
            <person name="Rodriguez J."/>
            <person name="Rogers J."/>
            <person name="Rogov P."/>
            <person name="Rutman M."/>
            <person name="Schupbach R."/>
            <person name="Seaman C."/>
            <person name="Settipalli S."/>
            <person name="Sharpe T."/>
            <person name="Sheridan J."/>
            <person name="Sherpa N."/>
            <person name="Shi J."/>
            <person name="Smirnov S."/>
            <person name="Smith C."/>
            <person name="Sougnez C."/>
            <person name="Spencer B."/>
            <person name="Stalker J."/>
            <person name="Stange-thomann N."/>
            <person name="Stavropoulos S."/>
            <person name="Stetson K."/>
            <person name="Stone C."/>
            <person name="Stone S."/>
            <person name="Stubbs M."/>
            <person name="Talamas J."/>
            <person name="Tchuinga P."/>
            <person name="Tenzing P."/>
            <person name="Tesfaye S."/>
            <person name="Theodore J."/>
            <person name="Thoulutsang Y."/>
            <person name="Topham K."/>
            <person name="Towey S."/>
            <person name="Tsamla T."/>
            <person name="Tsomo N."/>
            <person name="Vallee D."/>
            <person name="Vassiliev H."/>
            <person name="Venkataraman V."/>
            <person name="Vinson J."/>
            <person name="Vo A."/>
            <person name="Wade C."/>
            <person name="Wang S."/>
            <person name="Wangchuk T."/>
            <person name="Wangdi T."/>
            <person name="Whittaker C."/>
            <person name="Wilkinson J."/>
            <person name="Wu Y."/>
            <person name="Wyman D."/>
            <person name="Yadav S."/>
            <person name="Yang S."/>
            <person name="Yang X."/>
            <person name="Yeager S."/>
            <person name="Yee E."/>
            <person name="Young G."/>
            <person name="Zainoun J."/>
            <person name="Zembeck L."/>
            <person name="Zimmer A."/>
            <person name="Zody M."/>
            <person name="Lander E."/>
        </authorList>
    </citation>
    <scope>NUCLEOTIDE SEQUENCE [LARGE SCALE GENOMIC DNA]</scope>
</reference>
<dbReference type="InterPro" id="IPR028750">
    <property type="entry name" value="CEP350/CC187"/>
</dbReference>
<accession>H2ZDU0</accession>
<dbReference type="GO" id="GO:0034453">
    <property type="term" value="P:microtubule anchoring"/>
    <property type="evidence" value="ECO:0007669"/>
    <property type="project" value="InterPro"/>
</dbReference>
<dbReference type="eggNOG" id="KOG4568">
    <property type="taxonomic scope" value="Eukaryota"/>
</dbReference>
<dbReference type="STRING" id="51511.ENSCSAVP00000005340"/>
<evidence type="ECO:0000313" key="1">
    <source>
        <dbReference type="Ensembl" id="ENSCSAVP00000015756.1"/>
    </source>
</evidence>
<protein>
    <recommendedName>
        <fullName evidence="3">DUF4378 domain-containing protein</fullName>
    </recommendedName>
</protein>
<dbReference type="HOGENOM" id="CLU_1660100_0_0_1"/>
<dbReference type="Proteomes" id="UP000007875">
    <property type="component" value="Unassembled WGS sequence"/>
</dbReference>